<dbReference type="PANTHER" id="PTHR33018">
    <property type="entry name" value="OS10G0338966 PROTEIN-RELATED"/>
    <property type="match status" value="1"/>
</dbReference>
<protein>
    <submittedName>
        <fullName evidence="1">Uncharacterized protein</fullName>
    </submittedName>
</protein>
<organism evidence="1 2">
    <name type="scientific">Cuscuta campestris</name>
    <dbReference type="NCBI Taxonomy" id="132261"/>
    <lineage>
        <taxon>Eukaryota</taxon>
        <taxon>Viridiplantae</taxon>
        <taxon>Streptophyta</taxon>
        <taxon>Embryophyta</taxon>
        <taxon>Tracheophyta</taxon>
        <taxon>Spermatophyta</taxon>
        <taxon>Magnoliopsida</taxon>
        <taxon>eudicotyledons</taxon>
        <taxon>Gunneridae</taxon>
        <taxon>Pentapetalae</taxon>
        <taxon>asterids</taxon>
        <taxon>lamiids</taxon>
        <taxon>Solanales</taxon>
        <taxon>Convolvulaceae</taxon>
        <taxon>Cuscuteae</taxon>
        <taxon>Cuscuta</taxon>
        <taxon>Cuscuta subgen. Grammica</taxon>
        <taxon>Cuscuta sect. Cleistogrammica</taxon>
    </lineage>
</organism>
<reference evidence="1 2" key="1">
    <citation type="submission" date="2018-04" db="EMBL/GenBank/DDBJ databases">
        <authorList>
            <person name="Vogel A."/>
        </authorList>
    </citation>
    <scope>NUCLEOTIDE SEQUENCE [LARGE SCALE GENOMIC DNA]</scope>
</reference>
<dbReference type="AlphaFoldDB" id="A0A484NQJ7"/>
<dbReference type="EMBL" id="OOIL02006863">
    <property type="protein sequence ID" value="VFR03203.1"/>
    <property type="molecule type" value="Genomic_DNA"/>
</dbReference>
<gene>
    <name evidence="1" type="ORF">CCAM_LOCUS44978</name>
</gene>
<dbReference type="Proteomes" id="UP000595140">
    <property type="component" value="Unassembled WGS sequence"/>
</dbReference>
<dbReference type="PANTHER" id="PTHR33018:SF34">
    <property type="entry name" value="OS02G0472350 PROTEIN"/>
    <property type="match status" value="1"/>
</dbReference>
<evidence type="ECO:0000313" key="1">
    <source>
        <dbReference type="EMBL" id="VFR03203.1"/>
    </source>
</evidence>
<evidence type="ECO:0000313" key="2">
    <source>
        <dbReference type="Proteomes" id="UP000595140"/>
    </source>
</evidence>
<proteinExistence type="predicted"/>
<accession>A0A484NQJ7</accession>
<name>A0A484NQJ7_9ASTE</name>
<sequence>MTVAASRHRTFRTYLQAAFLTEGGEHYGKTPFDRYTFIEPEHWEEFQIQMGTPEAKALSEKNKDIQKKNPYLHYMARGGYAMLQHELAASQATAYADIAGLSTETGSQLRREDSWLRGHTPGRQTEVTDPALMEIRDRIVQLKKEVVAGTFVPDGHNDVLTRALWTAEHPWQTRGVGSYSGLRKVFIGNMKPRKPDGNYMTEEDLLQRLPSLLHQYGLSVFEGAPDFASMSQHTPYVTPHYGQHSSKASTDFFDFVDVTEVAACYLKISDPADYIVAHGSIFPRAPGDMMHGVPLLLHQHIETVADCEGSFVAWPKQLVGLVDPSVHTARHGDFSSSKSHPILGVRPTAPSSPIQDVVDRSSYVSFGPMCRELCLGGYFGNGTCLSLKLDRIGLMFSEYPNK</sequence>
<keyword evidence="2" id="KW-1185">Reference proteome</keyword>
<dbReference type="OrthoDB" id="1731907at2759"/>